<feature type="compositionally biased region" description="Basic and acidic residues" evidence="1">
    <location>
        <begin position="224"/>
        <end position="239"/>
    </location>
</feature>
<dbReference type="Gene3D" id="3.30.160.60">
    <property type="entry name" value="Classic Zinc Finger"/>
    <property type="match status" value="1"/>
</dbReference>
<evidence type="ECO:0000313" key="3">
    <source>
        <dbReference type="Proteomes" id="UP000016923"/>
    </source>
</evidence>
<dbReference type="AlphaFoldDB" id="S3CV98"/>
<organism evidence="2 3">
    <name type="scientific">Ophiostoma piceae (strain UAMH 11346)</name>
    <name type="common">Sap stain fungus</name>
    <dbReference type="NCBI Taxonomy" id="1262450"/>
    <lineage>
        <taxon>Eukaryota</taxon>
        <taxon>Fungi</taxon>
        <taxon>Dikarya</taxon>
        <taxon>Ascomycota</taxon>
        <taxon>Pezizomycotina</taxon>
        <taxon>Sordariomycetes</taxon>
        <taxon>Sordariomycetidae</taxon>
        <taxon>Ophiostomatales</taxon>
        <taxon>Ophiostomataceae</taxon>
        <taxon>Ophiostoma</taxon>
    </lineage>
</organism>
<dbReference type="VEuPathDB" id="FungiDB:F503_06229"/>
<sequence length="273" mass="28687">MEERPEKCPIDTCEYHVKGFARKYDKNRHALTHYKGTMVCPFCHGAGTTYEKAFNRADVFKRHLTAVHNVEQTPPNSKKGSANIGGHRVTAVAEGEEGGRGSATCSICRSLFLTAQEFYEHLDDCVLNVIVPSSKVAVASGPSLPTPGTTNTKSAALATSAASSAPVSASPSRARANSTARLQNDRVTKPYASHGSGVEGRSMASARPVGHRQSGSGGGGSSSGEHERGPLKPDTETLRELGTGAGPRVRPSLHEAGSVLHPTASTSTGHWST</sequence>
<dbReference type="eggNOG" id="ENOG502QXVT">
    <property type="taxonomic scope" value="Eukaryota"/>
</dbReference>
<name>S3CV98_OPHP1</name>
<dbReference type="OrthoDB" id="4738706at2759"/>
<proteinExistence type="predicted"/>
<dbReference type="Proteomes" id="UP000016923">
    <property type="component" value="Unassembled WGS sequence"/>
</dbReference>
<reference evidence="2 3" key="1">
    <citation type="journal article" date="2013" name="BMC Genomics">
        <title>The genome and transcriptome of the pine saprophyte Ophiostoma piceae, and a comparison with the bark beetle-associated pine pathogen Grosmannia clavigera.</title>
        <authorList>
            <person name="Haridas S."/>
            <person name="Wang Y."/>
            <person name="Lim L."/>
            <person name="Massoumi Alamouti S."/>
            <person name="Jackman S."/>
            <person name="Docking R."/>
            <person name="Robertson G."/>
            <person name="Birol I."/>
            <person name="Bohlmann J."/>
            <person name="Breuil C."/>
        </authorList>
    </citation>
    <scope>NUCLEOTIDE SEQUENCE [LARGE SCALE GENOMIC DNA]</scope>
    <source>
        <strain evidence="2 3">UAMH 11346</strain>
    </source>
</reference>
<gene>
    <name evidence="2" type="ORF">F503_06229</name>
</gene>
<dbReference type="EMBL" id="KE148159">
    <property type="protein sequence ID" value="EPE04680.1"/>
    <property type="molecule type" value="Genomic_DNA"/>
</dbReference>
<feature type="compositionally biased region" description="Low complexity" evidence="1">
    <location>
        <begin position="149"/>
        <end position="180"/>
    </location>
</feature>
<accession>S3CV98</accession>
<dbReference type="HOGENOM" id="CLU_1019754_0_0_1"/>
<dbReference type="STRING" id="1262450.S3CV98"/>
<feature type="compositionally biased region" description="Polar residues" evidence="1">
    <location>
        <begin position="263"/>
        <end position="273"/>
    </location>
</feature>
<keyword evidence="3" id="KW-1185">Reference proteome</keyword>
<evidence type="ECO:0000313" key="2">
    <source>
        <dbReference type="EMBL" id="EPE04680.1"/>
    </source>
</evidence>
<evidence type="ECO:0000256" key="1">
    <source>
        <dbReference type="SAM" id="MobiDB-lite"/>
    </source>
</evidence>
<feature type="region of interest" description="Disordered" evidence="1">
    <location>
        <begin position="139"/>
        <end position="273"/>
    </location>
</feature>
<protein>
    <submittedName>
        <fullName evidence="2">Zinc finger protein</fullName>
    </submittedName>
</protein>